<reference evidence="2" key="1">
    <citation type="submission" date="2016-11" db="UniProtKB">
        <authorList>
            <consortium name="WormBaseParasite"/>
        </authorList>
    </citation>
    <scope>IDENTIFICATION</scope>
    <source>
        <strain evidence="2">KR3021</strain>
    </source>
</reference>
<organism evidence="1 2">
    <name type="scientific">Rhabditophanes sp. KR3021</name>
    <dbReference type="NCBI Taxonomy" id="114890"/>
    <lineage>
        <taxon>Eukaryota</taxon>
        <taxon>Metazoa</taxon>
        <taxon>Ecdysozoa</taxon>
        <taxon>Nematoda</taxon>
        <taxon>Chromadorea</taxon>
        <taxon>Rhabditida</taxon>
        <taxon>Tylenchina</taxon>
        <taxon>Panagrolaimomorpha</taxon>
        <taxon>Strongyloidoidea</taxon>
        <taxon>Alloionematidae</taxon>
        <taxon>Rhabditophanes</taxon>
    </lineage>
</organism>
<protein>
    <submittedName>
        <fullName evidence="2">Amidase domain-containing protein</fullName>
    </submittedName>
</protein>
<accession>A0AC35U096</accession>
<name>A0AC35U096_9BILA</name>
<evidence type="ECO:0000313" key="2">
    <source>
        <dbReference type="WBParaSite" id="RSKR_0000581900.1"/>
    </source>
</evidence>
<proteinExistence type="predicted"/>
<sequence>MSQRELTAAKEFAAKQHSDYLDSLESFKFLFPLSEETKHEILELDLSSLINAQKILKYKATEILCSYVDKALEVNKEINAVISFFPEAFEAAKDLDNLCEEKKKTMALFGIPFSVKQNFFMKGYASNLGFIRDWNKVSEDTCSFVKLLEHHGGIPFCFTNVPQGLISYVCSNPLYGTTENPKRKGFTPGGSSGGEAALLAGNGSPFGIGSDLAGSLRIPASMCGVVSLKPMQSRIVALNAHRGMPGKSGLVLAYGFFTKSADEQLTLWQIIMGDDYYHTQVPLSIPGPMKFYDYEEFKKTKLTVGYYESCGFINPVPSNKRMVTETIGKLREAGYNVVPFELPNGNELARMVFNAVLSDNGQFLYDMYRGDLADAYLTKFVTLLGIPTVAKRIGSFALKNVSEQFSVMASCGTADTTSLRLNQAAIEELGISLTQQFVDKQIDFLVCPQFPIPSIPHQFPSELGAAAVDTALWNLVDCPAGIVTLDKVNQKDIEELADYNKDRFNFLLNKIVEASKDTLGNPIGVQVVSPPYGEAKCLLAMKLIEELWNVHE</sequence>
<dbReference type="Proteomes" id="UP000095286">
    <property type="component" value="Unplaced"/>
</dbReference>
<dbReference type="WBParaSite" id="RSKR_0000581900.1">
    <property type="protein sequence ID" value="RSKR_0000581900.1"/>
    <property type="gene ID" value="RSKR_0000581900"/>
</dbReference>
<evidence type="ECO:0000313" key="1">
    <source>
        <dbReference type="Proteomes" id="UP000095286"/>
    </source>
</evidence>